<evidence type="ECO:0000313" key="3">
    <source>
        <dbReference type="RefSeq" id="XP_008467700.1"/>
    </source>
</evidence>
<dbReference type="PANTHER" id="PTHR21838">
    <property type="entry name" value="COILED-COIL DOMAIN-CONTAINING PROTEIN 137"/>
    <property type="match status" value="1"/>
</dbReference>
<accession>A0A1S3CV75</accession>
<dbReference type="STRING" id="121845.A0A1S3CV75"/>
<name>A0A1S3CV75_DIACI</name>
<dbReference type="PaxDb" id="121845-A0A1S3CV75"/>
<dbReference type="KEGG" id="dci:103505169"/>
<evidence type="ECO:0000313" key="2">
    <source>
        <dbReference type="Proteomes" id="UP000079169"/>
    </source>
</evidence>
<feature type="compositionally biased region" description="Basic and acidic residues" evidence="1">
    <location>
        <begin position="119"/>
        <end position="128"/>
    </location>
</feature>
<sequence>MGRKIKGKKHRTVRYPEQQKRLRELKLYHKVNNPPKVLDDQEIPKGVRKIKEFKEKAHILEEKYARKQQEKKNKKLKKKAQEAQLKSEKSDLLKRFLVQESTEETIVINDVRPVKKTKPADITREHLTKFTVAPPSTKITKAQNNREEQARQVKQQKLLRELSNEYPSMNIKSTDPRDEKAKRPAKKNVNPNKRLNKREKDKMKHKLKQKEKDEERDLSAPVYDKVQFGEIVHAPPKFSKRPRNTQVESKPGKKSQNLLLASILNPGLKPTQPAPRKFDYTPDLTGKRKALSVADRRRLDKEQASAIAAYKKLKADKWKASQGK</sequence>
<gene>
    <name evidence="3" type="primary">LOC103505169</name>
</gene>
<dbReference type="InterPro" id="IPR026680">
    <property type="entry name" value="CCDC137"/>
</dbReference>
<keyword evidence="2" id="KW-1185">Reference proteome</keyword>
<evidence type="ECO:0000256" key="1">
    <source>
        <dbReference type="SAM" id="MobiDB-lite"/>
    </source>
</evidence>
<dbReference type="AlphaFoldDB" id="A0A1S3CV75"/>
<reference evidence="3" key="1">
    <citation type="submission" date="2025-08" db="UniProtKB">
        <authorList>
            <consortium name="RefSeq"/>
        </authorList>
    </citation>
    <scope>IDENTIFICATION</scope>
</reference>
<dbReference type="Proteomes" id="UP000079169">
    <property type="component" value="Unplaced"/>
</dbReference>
<dbReference type="RefSeq" id="XP_008467700.1">
    <property type="nucleotide sequence ID" value="XM_008469478.3"/>
</dbReference>
<feature type="region of interest" description="Disordered" evidence="1">
    <location>
        <begin position="119"/>
        <end position="220"/>
    </location>
</feature>
<dbReference type="GO" id="GO:0005634">
    <property type="term" value="C:nucleus"/>
    <property type="evidence" value="ECO:0007669"/>
    <property type="project" value="TreeGrafter"/>
</dbReference>
<feature type="region of interest" description="Disordered" evidence="1">
    <location>
        <begin position="233"/>
        <end position="257"/>
    </location>
</feature>
<feature type="compositionally biased region" description="Basic and acidic residues" evidence="1">
    <location>
        <begin position="79"/>
        <end position="88"/>
    </location>
</feature>
<feature type="region of interest" description="Disordered" evidence="1">
    <location>
        <begin position="64"/>
        <end position="88"/>
    </location>
</feature>
<organism evidence="2 3">
    <name type="scientific">Diaphorina citri</name>
    <name type="common">Asian citrus psyllid</name>
    <dbReference type="NCBI Taxonomy" id="121845"/>
    <lineage>
        <taxon>Eukaryota</taxon>
        <taxon>Metazoa</taxon>
        <taxon>Ecdysozoa</taxon>
        <taxon>Arthropoda</taxon>
        <taxon>Hexapoda</taxon>
        <taxon>Insecta</taxon>
        <taxon>Pterygota</taxon>
        <taxon>Neoptera</taxon>
        <taxon>Paraneoptera</taxon>
        <taxon>Hemiptera</taxon>
        <taxon>Sternorrhyncha</taxon>
        <taxon>Psylloidea</taxon>
        <taxon>Psyllidae</taxon>
        <taxon>Diaphorininae</taxon>
        <taxon>Diaphorina</taxon>
    </lineage>
</organism>
<dbReference type="GeneID" id="103505169"/>
<proteinExistence type="predicted"/>
<dbReference type="PANTHER" id="PTHR21838:SF2">
    <property type="entry name" value="COILED-COIL DOMAIN-CONTAINING PROTEIN 137"/>
    <property type="match status" value="1"/>
</dbReference>
<protein>
    <submittedName>
        <fullName evidence="3">Coiled-coil domain-containing protein 137-like isoform X2</fullName>
    </submittedName>
</protein>
<feature type="compositionally biased region" description="Polar residues" evidence="1">
    <location>
        <begin position="244"/>
        <end position="257"/>
    </location>
</feature>